<evidence type="ECO:0000256" key="2">
    <source>
        <dbReference type="SAM" id="MobiDB-lite"/>
    </source>
</evidence>
<reference evidence="3 4" key="1">
    <citation type="submission" date="2019-10" db="EMBL/GenBank/DDBJ databases">
        <title>Genome sequence of Azospirillum melinis.</title>
        <authorList>
            <person name="Ambrosini A."/>
            <person name="Sant'Anna F.H."/>
            <person name="Cassan F.D."/>
            <person name="Souza E.M."/>
            <person name="Passaglia L.M.P."/>
        </authorList>
    </citation>
    <scope>NUCLEOTIDE SEQUENCE [LARGE SCALE GENOMIC DNA]</scope>
    <source>
        <strain evidence="3 4">TMCY0552</strain>
    </source>
</reference>
<dbReference type="PROSITE" id="PS51318">
    <property type="entry name" value="TAT"/>
    <property type="match status" value="1"/>
</dbReference>
<dbReference type="EMBL" id="WHOS01000032">
    <property type="protein sequence ID" value="NUB01947.1"/>
    <property type="molecule type" value="Genomic_DNA"/>
</dbReference>
<gene>
    <name evidence="3" type="ORF">GBZ48_22105</name>
</gene>
<feature type="coiled-coil region" evidence="1">
    <location>
        <begin position="69"/>
        <end position="103"/>
    </location>
</feature>
<proteinExistence type="predicted"/>
<feature type="region of interest" description="Disordered" evidence="2">
    <location>
        <begin position="1"/>
        <end position="28"/>
    </location>
</feature>
<sequence>MARPPPPGCRTTVGSGAAPSHDTALTKDGDPVMTRRLALPTLALAATLIPAAPAPPARAQLAVIDPANLAQAVQQVQQMAQQLQMMQQQYQQLQQTYQAVAHAPSDALTELGRQLDVEALRNALPAQSGELGAVMTGTALGPGGFGTAAQGNLERNRVYAPSGADFQAQEMQRSATSIAGAQAMASGLYQSAASRIAALRAIEGQLASAGDAKAVADLAARLTAEQAYIQAQQVQAQSLVLWQQAQMRNQDQREQERRRQSIDALIDQAKARGG</sequence>
<comment type="caution">
    <text evidence="3">The sequence shown here is derived from an EMBL/GenBank/DDBJ whole genome shotgun (WGS) entry which is preliminary data.</text>
</comment>
<keyword evidence="4" id="KW-1185">Reference proteome</keyword>
<feature type="region of interest" description="Disordered" evidence="2">
    <location>
        <begin position="248"/>
        <end position="274"/>
    </location>
</feature>
<dbReference type="InterPro" id="IPR006311">
    <property type="entry name" value="TAT_signal"/>
</dbReference>
<name>A0ABX2KHD7_9PROT</name>
<dbReference type="Pfam" id="PF07996">
    <property type="entry name" value="T4SS"/>
    <property type="match status" value="1"/>
</dbReference>
<evidence type="ECO:0008006" key="5">
    <source>
        <dbReference type="Google" id="ProtNLM"/>
    </source>
</evidence>
<keyword evidence="1" id="KW-0175">Coiled coil</keyword>
<dbReference type="Gene3D" id="1.20.58.430">
    <property type="entry name" value="Type IV secretion system, VirB5-domain"/>
    <property type="match status" value="1"/>
</dbReference>
<dbReference type="InterPro" id="IPR014158">
    <property type="entry name" value="T4SS_VirB5"/>
</dbReference>
<dbReference type="SUPFAM" id="SSF101082">
    <property type="entry name" value="Typo IV secretion system protein TraC"/>
    <property type="match status" value="1"/>
</dbReference>
<dbReference type="InterPro" id="IPR023220">
    <property type="entry name" value="T4SS_VirB5-domain"/>
</dbReference>
<dbReference type="Proteomes" id="UP000605086">
    <property type="component" value="Unassembled WGS sequence"/>
</dbReference>
<feature type="compositionally biased region" description="Basic and acidic residues" evidence="2">
    <location>
        <begin position="250"/>
        <end position="261"/>
    </location>
</feature>
<evidence type="ECO:0000313" key="4">
    <source>
        <dbReference type="Proteomes" id="UP000605086"/>
    </source>
</evidence>
<evidence type="ECO:0000313" key="3">
    <source>
        <dbReference type="EMBL" id="NUB01947.1"/>
    </source>
</evidence>
<organism evidence="3 4">
    <name type="scientific">Azospirillum melinis</name>
    <dbReference type="NCBI Taxonomy" id="328839"/>
    <lineage>
        <taxon>Bacteria</taxon>
        <taxon>Pseudomonadati</taxon>
        <taxon>Pseudomonadota</taxon>
        <taxon>Alphaproteobacteria</taxon>
        <taxon>Rhodospirillales</taxon>
        <taxon>Azospirillaceae</taxon>
        <taxon>Azospirillum</taxon>
    </lineage>
</organism>
<evidence type="ECO:0000256" key="1">
    <source>
        <dbReference type="SAM" id="Coils"/>
    </source>
</evidence>
<accession>A0ABX2KHD7</accession>
<protein>
    <recommendedName>
        <fullName evidence="5">Type IV secretion system protein VirB5</fullName>
    </recommendedName>
</protein>